<keyword evidence="1" id="KW-1133">Transmembrane helix</keyword>
<dbReference type="AlphaFoldDB" id="A0A5C1A8A5"/>
<evidence type="ECO:0000256" key="1">
    <source>
        <dbReference type="SAM" id="Phobius"/>
    </source>
</evidence>
<feature type="transmembrane region" description="Helical" evidence="1">
    <location>
        <begin position="12"/>
        <end position="36"/>
    </location>
</feature>
<name>A0A5C1A8A5_9BACT</name>
<keyword evidence="1" id="KW-0812">Transmembrane</keyword>
<dbReference type="PANTHER" id="PTHR23028">
    <property type="entry name" value="ACETYLTRANSFERASE"/>
    <property type="match status" value="1"/>
</dbReference>
<keyword evidence="1" id="KW-0472">Membrane</keyword>
<feature type="domain" description="Acyltransferase 3" evidence="2">
    <location>
        <begin position="13"/>
        <end position="359"/>
    </location>
</feature>
<dbReference type="GO" id="GO:0016747">
    <property type="term" value="F:acyltransferase activity, transferring groups other than amino-acyl groups"/>
    <property type="evidence" value="ECO:0007669"/>
    <property type="project" value="InterPro"/>
</dbReference>
<evidence type="ECO:0000313" key="4">
    <source>
        <dbReference type="Proteomes" id="UP000324974"/>
    </source>
</evidence>
<dbReference type="RefSeq" id="WP_149110361.1">
    <property type="nucleotide sequence ID" value="NZ_CP042425.1"/>
</dbReference>
<keyword evidence="4" id="KW-1185">Reference proteome</keyword>
<dbReference type="EMBL" id="CP042425">
    <property type="protein sequence ID" value="QEL15559.1"/>
    <property type="molecule type" value="Genomic_DNA"/>
</dbReference>
<dbReference type="InterPro" id="IPR050879">
    <property type="entry name" value="Acyltransferase_3"/>
</dbReference>
<feature type="transmembrane region" description="Helical" evidence="1">
    <location>
        <begin position="189"/>
        <end position="209"/>
    </location>
</feature>
<keyword evidence="3" id="KW-0012">Acyltransferase</keyword>
<dbReference type="KEGG" id="lrs:PX52LOC_02484"/>
<feature type="transmembrane region" description="Helical" evidence="1">
    <location>
        <begin position="48"/>
        <end position="69"/>
    </location>
</feature>
<feature type="transmembrane region" description="Helical" evidence="1">
    <location>
        <begin position="302"/>
        <end position="321"/>
    </location>
</feature>
<protein>
    <submittedName>
        <fullName evidence="3">Acyltransferase</fullName>
    </submittedName>
</protein>
<sequence length="380" mass="41233">MTPSARYTLIEPLRGVAALWVFAYHYDFSLAFQTAFPLLHAALKMGHLGVPMFFVISGYCITASAQSSLRRGERTSAFLSRRLLRIYPPYWCAVLVCAAVPFVLAGLTALKAGHQPPTTDVRANGFLNYSALDWLEVLSLTRAFDPQPVDSLQEKFNTINAVFWTLAIEVQFYLVMATAVALRVRLAPALTGVTAVALPFLFVPASFTWGVFLPYWPQFAFGSLVYALLASEGPAGLWLRRGLGGIALAGGIAAVFVIAAQGGKIPDLAFAAGFALVLWLGRGLDAWYEGRVAGSRRRGVRAANRLLTTLGAMSYSIYLLHGRVRFVAMQVLRQVLPADSIAFDAGVFLLTCGVCYGFYLLCERPFIGGRRAGPATVSAT</sequence>
<organism evidence="3 4">
    <name type="scientific">Limnoglobus roseus</name>
    <dbReference type="NCBI Taxonomy" id="2598579"/>
    <lineage>
        <taxon>Bacteria</taxon>
        <taxon>Pseudomonadati</taxon>
        <taxon>Planctomycetota</taxon>
        <taxon>Planctomycetia</taxon>
        <taxon>Gemmatales</taxon>
        <taxon>Gemmataceae</taxon>
        <taxon>Limnoglobus</taxon>
    </lineage>
</organism>
<dbReference type="GO" id="GO:0016020">
    <property type="term" value="C:membrane"/>
    <property type="evidence" value="ECO:0007669"/>
    <property type="project" value="TreeGrafter"/>
</dbReference>
<proteinExistence type="predicted"/>
<gene>
    <name evidence="3" type="ORF">PX52LOC_02484</name>
</gene>
<dbReference type="Proteomes" id="UP000324974">
    <property type="component" value="Chromosome"/>
</dbReference>
<dbReference type="Pfam" id="PF01757">
    <property type="entry name" value="Acyl_transf_3"/>
    <property type="match status" value="1"/>
</dbReference>
<evidence type="ECO:0000313" key="3">
    <source>
        <dbReference type="EMBL" id="QEL15559.1"/>
    </source>
</evidence>
<dbReference type="OrthoDB" id="9767863at2"/>
<dbReference type="InterPro" id="IPR002656">
    <property type="entry name" value="Acyl_transf_3_dom"/>
</dbReference>
<dbReference type="PANTHER" id="PTHR23028:SF131">
    <property type="entry name" value="BLR2367 PROTEIN"/>
    <property type="match status" value="1"/>
</dbReference>
<keyword evidence="3" id="KW-0808">Transferase</keyword>
<reference evidence="4" key="1">
    <citation type="submission" date="2019-08" db="EMBL/GenBank/DDBJ databases">
        <title>Limnoglobus roseus gen. nov., sp. nov., a novel freshwater planctomycete with a giant genome from the family Gemmataceae.</title>
        <authorList>
            <person name="Kulichevskaya I.S."/>
            <person name="Naumoff D.G."/>
            <person name="Miroshnikov K."/>
            <person name="Ivanova A."/>
            <person name="Philippov D.A."/>
            <person name="Hakobyan A."/>
            <person name="Rijpstra I.C."/>
            <person name="Sinninghe Damste J.S."/>
            <person name="Liesack W."/>
            <person name="Dedysh S.N."/>
        </authorList>
    </citation>
    <scope>NUCLEOTIDE SEQUENCE [LARGE SCALE GENOMIC DNA]</scope>
    <source>
        <strain evidence="4">PX52</strain>
    </source>
</reference>
<feature type="transmembrane region" description="Helical" evidence="1">
    <location>
        <begin position="243"/>
        <end position="262"/>
    </location>
</feature>
<dbReference type="GO" id="GO:0000271">
    <property type="term" value="P:polysaccharide biosynthetic process"/>
    <property type="evidence" value="ECO:0007669"/>
    <property type="project" value="TreeGrafter"/>
</dbReference>
<feature type="transmembrane region" description="Helical" evidence="1">
    <location>
        <begin position="341"/>
        <end position="361"/>
    </location>
</feature>
<feature type="transmembrane region" description="Helical" evidence="1">
    <location>
        <begin position="90"/>
        <end position="110"/>
    </location>
</feature>
<feature type="transmembrane region" description="Helical" evidence="1">
    <location>
        <begin position="161"/>
        <end position="182"/>
    </location>
</feature>
<evidence type="ECO:0000259" key="2">
    <source>
        <dbReference type="Pfam" id="PF01757"/>
    </source>
</evidence>
<accession>A0A5C1A8A5</accession>